<evidence type="ECO:0000313" key="2">
    <source>
        <dbReference type="Proteomes" id="UP000236291"/>
    </source>
</evidence>
<organism evidence="1 2">
    <name type="scientific">Trifolium pratense</name>
    <name type="common">Red clover</name>
    <dbReference type="NCBI Taxonomy" id="57577"/>
    <lineage>
        <taxon>Eukaryota</taxon>
        <taxon>Viridiplantae</taxon>
        <taxon>Streptophyta</taxon>
        <taxon>Embryophyta</taxon>
        <taxon>Tracheophyta</taxon>
        <taxon>Spermatophyta</taxon>
        <taxon>Magnoliopsida</taxon>
        <taxon>eudicotyledons</taxon>
        <taxon>Gunneridae</taxon>
        <taxon>Pentapetalae</taxon>
        <taxon>rosids</taxon>
        <taxon>fabids</taxon>
        <taxon>Fabales</taxon>
        <taxon>Fabaceae</taxon>
        <taxon>Papilionoideae</taxon>
        <taxon>50 kb inversion clade</taxon>
        <taxon>NPAAA clade</taxon>
        <taxon>Hologalegina</taxon>
        <taxon>IRL clade</taxon>
        <taxon>Trifolieae</taxon>
        <taxon>Trifolium</taxon>
    </lineage>
</organism>
<name>A0A2K3M0Y3_TRIPR</name>
<dbReference type="Proteomes" id="UP000236291">
    <property type="component" value="Unassembled WGS sequence"/>
</dbReference>
<dbReference type="PANTHER" id="PTHR37179">
    <property type="entry name" value="TRANSGLYCOSYLASE"/>
    <property type="match status" value="1"/>
</dbReference>
<dbReference type="PANTHER" id="PTHR37179:SF1">
    <property type="entry name" value="TRANSGLYCOSYLASE"/>
    <property type="match status" value="1"/>
</dbReference>
<accession>A0A2K3M0Y3</accession>
<dbReference type="AlphaFoldDB" id="A0A2K3M0Y3"/>
<proteinExistence type="predicted"/>
<protein>
    <submittedName>
        <fullName evidence="1">Uncharacterized protein</fullName>
    </submittedName>
</protein>
<comment type="caution">
    <text evidence="1">The sequence shown here is derived from an EMBL/GenBank/DDBJ whole genome shotgun (WGS) entry which is preliminary data.</text>
</comment>
<evidence type="ECO:0000313" key="1">
    <source>
        <dbReference type="EMBL" id="PNX84448.1"/>
    </source>
</evidence>
<dbReference type="InterPro" id="IPR023346">
    <property type="entry name" value="Lysozyme-like_dom_sf"/>
</dbReference>
<reference evidence="1 2" key="1">
    <citation type="journal article" date="2014" name="Am. J. Bot.">
        <title>Genome assembly and annotation for red clover (Trifolium pratense; Fabaceae).</title>
        <authorList>
            <person name="Istvanek J."/>
            <person name="Jaros M."/>
            <person name="Krenek A."/>
            <person name="Repkova J."/>
        </authorList>
    </citation>
    <scope>NUCLEOTIDE SEQUENCE [LARGE SCALE GENOMIC DNA]</scope>
    <source>
        <strain evidence="2">cv. Tatra</strain>
        <tissue evidence="1">Young leaves</tissue>
    </source>
</reference>
<dbReference type="ExpressionAtlas" id="A0A2K3M0Y3">
    <property type="expression patterns" value="baseline"/>
</dbReference>
<dbReference type="SUPFAM" id="SSF53955">
    <property type="entry name" value="Lysozyme-like"/>
    <property type="match status" value="1"/>
</dbReference>
<sequence>MLSATARNAVVSSLKLICGVLFRELGFRAYKLELIDDLSNPFVSMYFGAAYVAWLSEYEGRDRTPEFFVQAYFVGPKNVNPQDASTLWLKYEETLSKYEDERKRNGDSCAIM</sequence>
<dbReference type="EMBL" id="ASHM01046376">
    <property type="protein sequence ID" value="PNX84448.1"/>
    <property type="molecule type" value="Genomic_DNA"/>
</dbReference>
<dbReference type="STRING" id="57577.A0A2K3M0Y3"/>
<gene>
    <name evidence="1" type="ORF">L195_g040509</name>
</gene>
<dbReference type="Gene3D" id="1.10.530.10">
    <property type="match status" value="1"/>
</dbReference>
<reference evidence="1 2" key="2">
    <citation type="journal article" date="2017" name="Front. Plant Sci.">
        <title>Gene Classification and Mining of Molecular Markers Useful in Red Clover (Trifolium pratense) Breeding.</title>
        <authorList>
            <person name="Istvanek J."/>
            <person name="Dluhosova J."/>
            <person name="Dluhos P."/>
            <person name="Patkova L."/>
            <person name="Nedelnik J."/>
            <person name="Repkova J."/>
        </authorList>
    </citation>
    <scope>NUCLEOTIDE SEQUENCE [LARGE SCALE GENOMIC DNA]</scope>
    <source>
        <strain evidence="2">cv. Tatra</strain>
        <tissue evidence="1">Young leaves</tissue>
    </source>
</reference>